<feature type="compositionally biased region" description="Basic residues" evidence="1">
    <location>
        <begin position="347"/>
        <end position="357"/>
    </location>
</feature>
<dbReference type="SMART" id="SM00233">
    <property type="entry name" value="PH"/>
    <property type="match status" value="1"/>
</dbReference>
<dbReference type="Proteomes" id="UP000325313">
    <property type="component" value="Unassembled WGS sequence"/>
</dbReference>
<feature type="domain" description="PH" evidence="2">
    <location>
        <begin position="516"/>
        <end position="628"/>
    </location>
</feature>
<feature type="region of interest" description="Disordered" evidence="1">
    <location>
        <begin position="1"/>
        <end position="89"/>
    </location>
</feature>
<accession>A0A5B0P8E9</accession>
<feature type="compositionally biased region" description="Low complexity" evidence="1">
    <location>
        <begin position="886"/>
        <end position="912"/>
    </location>
</feature>
<proteinExistence type="predicted"/>
<feature type="region of interest" description="Disordered" evidence="1">
    <location>
        <begin position="771"/>
        <end position="823"/>
    </location>
</feature>
<evidence type="ECO:0000256" key="1">
    <source>
        <dbReference type="SAM" id="MobiDB-lite"/>
    </source>
</evidence>
<evidence type="ECO:0000313" key="5">
    <source>
        <dbReference type="Proteomes" id="UP000324748"/>
    </source>
</evidence>
<reference evidence="5 6" key="1">
    <citation type="submission" date="2019-05" db="EMBL/GenBank/DDBJ databases">
        <title>Emergence of the Ug99 lineage of the wheat stem rust pathogen through somatic hybridization.</title>
        <authorList>
            <person name="Li F."/>
            <person name="Upadhyaya N.M."/>
            <person name="Sperschneider J."/>
            <person name="Matny O."/>
            <person name="Nguyen-Phuc H."/>
            <person name="Mago R."/>
            <person name="Raley C."/>
            <person name="Miller M.E."/>
            <person name="Silverstein K.A.T."/>
            <person name="Henningsen E."/>
            <person name="Hirsch C.D."/>
            <person name="Visser B."/>
            <person name="Pretorius Z.A."/>
            <person name="Steffenson B.J."/>
            <person name="Schwessinger B."/>
            <person name="Dodds P.N."/>
            <person name="Figueroa M."/>
        </authorList>
    </citation>
    <scope>NUCLEOTIDE SEQUENCE [LARGE SCALE GENOMIC DNA]</scope>
    <source>
        <strain evidence="3">21-0</strain>
        <strain evidence="4 6">Ug99</strain>
    </source>
</reference>
<name>A0A5B0P8E9_PUCGR</name>
<dbReference type="PANTHER" id="PTHR38700">
    <property type="entry name" value="YALI0E22418P"/>
    <property type="match status" value="1"/>
</dbReference>
<comment type="caution">
    <text evidence="3">The sequence shown here is derived from an EMBL/GenBank/DDBJ whole genome shotgun (WGS) entry which is preliminary data.</text>
</comment>
<feature type="compositionally biased region" description="Low complexity" evidence="1">
    <location>
        <begin position="169"/>
        <end position="192"/>
    </location>
</feature>
<gene>
    <name evidence="3" type="ORF">PGT21_020922</name>
    <name evidence="4" type="ORF">PGTUg99_031277</name>
</gene>
<feature type="compositionally biased region" description="Basic and acidic residues" evidence="1">
    <location>
        <begin position="249"/>
        <end position="258"/>
    </location>
</feature>
<feature type="compositionally biased region" description="Polar residues" evidence="1">
    <location>
        <begin position="641"/>
        <end position="651"/>
    </location>
</feature>
<feature type="region of interest" description="Disordered" evidence="1">
    <location>
        <begin position="169"/>
        <end position="381"/>
    </location>
</feature>
<dbReference type="EMBL" id="VDEP01000102">
    <property type="protein sequence ID" value="KAA1131871.1"/>
    <property type="molecule type" value="Genomic_DNA"/>
</dbReference>
<dbReference type="EMBL" id="VSWC01000067">
    <property type="protein sequence ID" value="KAA1096568.1"/>
    <property type="molecule type" value="Genomic_DNA"/>
</dbReference>
<feature type="compositionally biased region" description="Low complexity" evidence="1">
    <location>
        <begin position="80"/>
        <end position="89"/>
    </location>
</feature>
<feature type="region of interest" description="Disordered" evidence="1">
    <location>
        <begin position="726"/>
        <end position="753"/>
    </location>
</feature>
<evidence type="ECO:0000313" key="3">
    <source>
        <dbReference type="EMBL" id="KAA1096568.1"/>
    </source>
</evidence>
<feature type="region of interest" description="Disordered" evidence="1">
    <location>
        <begin position="633"/>
        <end position="712"/>
    </location>
</feature>
<feature type="compositionally biased region" description="Basic residues" evidence="1">
    <location>
        <begin position="288"/>
        <end position="305"/>
    </location>
</feature>
<dbReference type="InterPro" id="IPR011993">
    <property type="entry name" value="PH-like_dom_sf"/>
</dbReference>
<organism evidence="3 5">
    <name type="scientific">Puccinia graminis f. sp. tritici</name>
    <dbReference type="NCBI Taxonomy" id="56615"/>
    <lineage>
        <taxon>Eukaryota</taxon>
        <taxon>Fungi</taxon>
        <taxon>Dikarya</taxon>
        <taxon>Basidiomycota</taxon>
        <taxon>Pucciniomycotina</taxon>
        <taxon>Pucciniomycetes</taxon>
        <taxon>Pucciniales</taxon>
        <taxon>Pucciniaceae</taxon>
        <taxon>Puccinia</taxon>
    </lineage>
</organism>
<feature type="compositionally biased region" description="Low complexity" evidence="1">
    <location>
        <begin position="15"/>
        <end position="24"/>
    </location>
</feature>
<feature type="region of interest" description="Disordered" evidence="1">
    <location>
        <begin position="855"/>
        <end position="939"/>
    </location>
</feature>
<dbReference type="Gene3D" id="2.30.29.30">
    <property type="entry name" value="Pleckstrin-homology domain (PH domain)/Phosphotyrosine-binding domain (PTB)"/>
    <property type="match status" value="1"/>
</dbReference>
<dbReference type="InterPro" id="IPR001849">
    <property type="entry name" value="PH_domain"/>
</dbReference>
<dbReference type="PANTHER" id="PTHR38700:SF1">
    <property type="entry name" value="PH DOMAIN-CONTAINING PROTEIN"/>
    <property type="match status" value="1"/>
</dbReference>
<feature type="compositionally biased region" description="Low complexity" evidence="1">
    <location>
        <begin position="793"/>
        <end position="817"/>
    </location>
</feature>
<keyword evidence="5" id="KW-1185">Reference proteome</keyword>
<feature type="compositionally biased region" description="Polar residues" evidence="1">
    <location>
        <begin position="271"/>
        <end position="282"/>
    </location>
</feature>
<feature type="compositionally biased region" description="Polar residues" evidence="1">
    <location>
        <begin position="918"/>
        <end position="933"/>
    </location>
</feature>
<evidence type="ECO:0000259" key="2">
    <source>
        <dbReference type="SMART" id="SM00233"/>
    </source>
</evidence>
<dbReference type="SUPFAM" id="SSF50729">
    <property type="entry name" value="PH domain-like"/>
    <property type="match status" value="1"/>
</dbReference>
<protein>
    <recommendedName>
        <fullName evidence="2">PH domain-containing protein</fullName>
    </recommendedName>
</protein>
<evidence type="ECO:0000313" key="4">
    <source>
        <dbReference type="EMBL" id="KAA1131871.1"/>
    </source>
</evidence>
<dbReference type="SUPFAM" id="SSF54236">
    <property type="entry name" value="Ubiquitin-like"/>
    <property type="match status" value="1"/>
</dbReference>
<dbReference type="CDD" id="cd17113">
    <property type="entry name" value="RA_ARAPs"/>
    <property type="match status" value="1"/>
</dbReference>
<dbReference type="InterPro" id="IPR029071">
    <property type="entry name" value="Ubiquitin-like_domsf"/>
</dbReference>
<dbReference type="AlphaFoldDB" id="A0A5B0P8E9"/>
<feature type="compositionally biased region" description="Polar residues" evidence="1">
    <location>
        <begin position="200"/>
        <end position="209"/>
    </location>
</feature>
<dbReference type="Proteomes" id="UP000324748">
    <property type="component" value="Unassembled WGS sequence"/>
</dbReference>
<sequence length="939" mass="103965">MTTQLYQHHRYPSRQQQQQQQQQQPITQSNHHEHSESESEAESTGSDSDDSDDIPLGQRHPDALKAQATIRAERAKRRQQQQQEQELARAATIAKLSMKSTGVPDEDDNQPLGLIKRMKSMAKPIKNNQLPPPPPSSSTAFSVEELIKKLDLVQQQAIQPSVLIHNQQQQQQQQQQLGTQTHHTTQINHTNIPQPRPAQLDTNSGSQSRKPSDHFLTPLSPSFQDHPQQLPLPIRRPSERTIPKSPIEQQRDLIDPSRHISSSVQQQQQQATLLDNKSNSLPDQIRRSPIHHRGHTDQHTHHHHHEPTPSNALRRAKSTADKPGTFHSFHNAPPTEPLPTLPSHINQHPHHHHHHHQQQQQQEPESRSPIPTRPTKLLSPIDTKFVGPFPGGSPLASPIETSSPSHPIPLKKILIKLAIVHQSQSIMVEIDPFTTVKDLIDQAQQTGELNDELSKGSWGVFEVWKDLGIERPIREIETILSVVETWTSADTNETHLLIQKNDLSGLAVSKRSFTSGVHGGNLWCELKPGKWTKKYVLLRDNELYLCSNDKGKDEMFLCTMEKFDVYAIPCWAHKTLKGVPRDYSFGLKSLNKLSFFETKSDFIHKFSCKNRLVLLEWIRRLYDARSYIVMSQRGEDEPTTGGLNRTKSTRSGVLEKVKSVRVKRSGTVSGGRGQGGAKEAIPAIPERGARKESTGSGGGSANGSSGLSRRPTLIQTGSSTRFRQGTLLGDLSSAPPPPPKHHNLTDDPSTPTTTLQAVLPAHILALSSSPDPRLASARENAPGIGSGRSSSQPAATSSHAHTLTTATSTAPTTSTTTIKVRTWEQMGSEERKLYLTEVQNKAKLEGRTLLQFDNNPVGSIHNNHTHHHTSTTHSSHSTNAKEPLISSVPSPSSFNHHPSSFNPSAAASPANNGGLKRSMTTGASRSTRSPSTHKPSRKI</sequence>
<evidence type="ECO:0000313" key="6">
    <source>
        <dbReference type="Proteomes" id="UP000325313"/>
    </source>
</evidence>
<dbReference type="OrthoDB" id="43122at2759"/>